<keyword evidence="3" id="KW-1185">Reference proteome</keyword>
<evidence type="ECO:0000256" key="1">
    <source>
        <dbReference type="SAM" id="MobiDB-lite"/>
    </source>
</evidence>
<reference evidence="2" key="1">
    <citation type="journal article" date="2022" name="Int. J. Mol. Sci.">
        <title>Draft Genome of Tanacetum Coccineum: Genomic Comparison of Closely Related Tanacetum-Family Plants.</title>
        <authorList>
            <person name="Yamashiro T."/>
            <person name="Shiraishi A."/>
            <person name="Nakayama K."/>
            <person name="Satake H."/>
        </authorList>
    </citation>
    <scope>NUCLEOTIDE SEQUENCE</scope>
</reference>
<feature type="compositionally biased region" description="Basic and acidic residues" evidence="1">
    <location>
        <begin position="41"/>
        <end position="50"/>
    </location>
</feature>
<evidence type="ECO:0000313" key="2">
    <source>
        <dbReference type="EMBL" id="GJU10547.1"/>
    </source>
</evidence>
<organism evidence="2 3">
    <name type="scientific">Tanacetum coccineum</name>
    <dbReference type="NCBI Taxonomy" id="301880"/>
    <lineage>
        <taxon>Eukaryota</taxon>
        <taxon>Viridiplantae</taxon>
        <taxon>Streptophyta</taxon>
        <taxon>Embryophyta</taxon>
        <taxon>Tracheophyta</taxon>
        <taxon>Spermatophyta</taxon>
        <taxon>Magnoliopsida</taxon>
        <taxon>eudicotyledons</taxon>
        <taxon>Gunneridae</taxon>
        <taxon>Pentapetalae</taxon>
        <taxon>asterids</taxon>
        <taxon>campanulids</taxon>
        <taxon>Asterales</taxon>
        <taxon>Asteraceae</taxon>
        <taxon>Asteroideae</taxon>
        <taxon>Anthemideae</taxon>
        <taxon>Anthemidinae</taxon>
        <taxon>Tanacetum</taxon>
    </lineage>
</organism>
<accession>A0ABQ5JG32</accession>
<feature type="region of interest" description="Disordered" evidence="1">
    <location>
        <begin position="105"/>
        <end position="124"/>
    </location>
</feature>
<sequence length="124" mass="14090">MCFLHFSIRAQGTVAGGLSRRRDNHTVGSVFASRTATTSRDGGRKRDSKTRDYVPRLAYQKEEEYGFVRKEDESGVVTVESSWLEMDVRFPFPCTDSFDITYQLRNRGNGNSPRIQKPAAAVRH</sequence>
<gene>
    <name evidence="2" type="ORF">Tco_1132943</name>
</gene>
<feature type="region of interest" description="Disordered" evidence="1">
    <location>
        <begin position="29"/>
        <end position="50"/>
    </location>
</feature>
<reference evidence="2" key="2">
    <citation type="submission" date="2022-01" db="EMBL/GenBank/DDBJ databases">
        <authorList>
            <person name="Yamashiro T."/>
            <person name="Shiraishi A."/>
            <person name="Satake H."/>
            <person name="Nakayama K."/>
        </authorList>
    </citation>
    <scope>NUCLEOTIDE SEQUENCE</scope>
</reference>
<dbReference type="Proteomes" id="UP001151760">
    <property type="component" value="Unassembled WGS sequence"/>
</dbReference>
<evidence type="ECO:0000313" key="3">
    <source>
        <dbReference type="Proteomes" id="UP001151760"/>
    </source>
</evidence>
<comment type="caution">
    <text evidence="2">The sequence shown here is derived from an EMBL/GenBank/DDBJ whole genome shotgun (WGS) entry which is preliminary data.</text>
</comment>
<dbReference type="EMBL" id="BQNB010021835">
    <property type="protein sequence ID" value="GJU10547.1"/>
    <property type="molecule type" value="Genomic_DNA"/>
</dbReference>
<proteinExistence type="predicted"/>
<name>A0ABQ5JG32_9ASTR</name>
<protein>
    <submittedName>
        <fullName evidence="2">Uncharacterized protein</fullName>
    </submittedName>
</protein>
<feature type="compositionally biased region" description="Polar residues" evidence="1">
    <location>
        <begin position="105"/>
        <end position="114"/>
    </location>
</feature>